<proteinExistence type="predicted"/>
<dbReference type="EMBL" id="CP036261">
    <property type="protein sequence ID" value="QDS90485.1"/>
    <property type="molecule type" value="Genomic_DNA"/>
</dbReference>
<evidence type="ECO:0000313" key="1">
    <source>
        <dbReference type="EMBL" id="QDS90485.1"/>
    </source>
</evidence>
<accession>A0A517M6K5</accession>
<dbReference type="AlphaFoldDB" id="A0A517M6K5"/>
<gene>
    <name evidence="1" type="ORF">EC9_46930</name>
</gene>
<dbReference type="KEGG" id="ruv:EC9_46930"/>
<name>A0A517M6K5_9BACT</name>
<protein>
    <submittedName>
        <fullName evidence="1">Uncharacterized protein</fullName>
    </submittedName>
</protein>
<keyword evidence="2" id="KW-1185">Reference proteome</keyword>
<reference evidence="1 2" key="1">
    <citation type="submission" date="2019-02" db="EMBL/GenBank/DDBJ databases">
        <title>Deep-cultivation of Planctomycetes and their phenomic and genomic characterization uncovers novel biology.</title>
        <authorList>
            <person name="Wiegand S."/>
            <person name="Jogler M."/>
            <person name="Boedeker C."/>
            <person name="Pinto D."/>
            <person name="Vollmers J."/>
            <person name="Rivas-Marin E."/>
            <person name="Kohn T."/>
            <person name="Peeters S.H."/>
            <person name="Heuer A."/>
            <person name="Rast P."/>
            <person name="Oberbeckmann S."/>
            <person name="Bunk B."/>
            <person name="Jeske O."/>
            <person name="Meyerdierks A."/>
            <person name="Storesund J.E."/>
            <person name="Kallscheuer N."/>
            <person name="Luecker S."/>
            <person name="Lage O.M."/>
            <person name="Pohl T."/>
            <person name="Merkel B.J."/>
            <person name="Hornburger P."/>
            <person name="Mueller R.-W."/>
            <person name="Bruemmer F."/>
            <person name="Labrenz M."/>
            <person name="Spormann A.M."/>
            <person name="Op den Camp H."/>
            <person name="Overmann J."/>
            <person name="Amann R."/>
            <person name="Jetten M.S.M."/>
            <person name="Mascher T."/>
            <person name="Medema M.H."/>
            <person name="Devos D.P."/>
            <person name="Kaster A.-K."/>
            <person name="Ovreas L."/>
            <person name="Rohde M."/>
            <person name="Galperin M.Y."/>
            <person name="Jogler C."/>
        </authorList>
    </citation>
    <scope>NUCLEOTIDE SEQUENCE [LARGE SCALE GENOMIC DNA]</scope>
    <source>
        <strain evidence="1 2">EC9</strain>
    </source>
</reference>
<sequence length="146" mass="15018">MYSTFTSCRTDTRHFTFSLLTTLSLVASIGCDHEPDYLHPGAPVSITILSSGTPVAGGQLNLSGQGGGASLDAQGLANLEHVPYGTYKIILLAPEPDPVPPEPGTAAASAAAEVSFPKELGSESTTPLSITVAEGTENTFTLDIAK</sequence>
<organism evidence="1 2">
    <name type="scientific">Rosistilla ulvae</name>
    <dbReference type="NCBI Taxonomy" id="1930277"/>
    <lineage>
        <taxon>Bacteria</taxon>
        <taxon>Pseudomonadati</taxon>
        <taxon>Planctomycetota</taxon>
        <taxon>Planctomycetia</taxon>
        <taxon>Pirellulales</taxon>
        <taxon>Pirellulaceae</taxon>
        <taxon>Rosistilla</taxon>
    </lineage>
</organism>
<dbReference type="Proteomes" id="UP000319557">
    <property type="component" value="Chromosome"/>
</dbReference>
<evidence type="ECO:0000313" key="2">
    <source>
        <dbReference type="Proteomes" id="UP000319557"/>
    </source>
</evidence>